<evidence type="ECO:0000313" key="1">
    <source>
        <dbReference type="EMBL" id="KAH7913371.1"/>
    </source>
</evidence>
<dbReference type="Proteomes" id="UP000790377">
    <property type="component" value="Unassembled WGS sequence"/>
</dbReference>
<organism evidence="1 2">
    <name type="scientific">Hygrophoropsis aurantiaca</name>
    <dbReference type="NCBI Taxonomy" id="72124"/>
    <lineage>
        <taxon>Eukaryota</taxon>
        <taxon>Fungi</taxon>
        <taxon>Dikarya</taxon>
        <taxon>Basidiomycota</taxon>
        <taxon>Agaricomycotina</taxon>
        <taxon>Agaricomycetes</taxon>
        <taxon>Agaricomycetidae</taxon>
        <taxon>Boletales</taxon>
        <taxon>Coniophorineae</taxon>
        <taxon>Hygrophoropsidaceae</taxon>
        <taxon>Hygrophoropsis</taxon>
    </lineage>
</organism>
<sequence>MQSNIEQAFSDLIISEIPITIEGLFLAYVRAAGFTEPCQEAATSFEHALDKYPSRPPKSHAVSDKKLRELMISYWTQKLGTLVIKATIRPCPCCQEQVLVTQAIVDELQYPGVKRPLNKARKARRTRVRRDVRSPTTVVDPYAPSTSTFVL</sequence>
<evidence type="ECO:0000313" key="2">
    <source>
        <dbReference type="Proteomes" id="UP000790377"/>
    </source>
</evidence>
<name>A0ACB8AIL9_9AGAM</name>
<dbReference type="EMBL" id="MU267632">
    <property type="protein sequence ID" value="KAH7913371.1"/>
    <property type="molecule type" value="Genomic_DNA"/>
</dbReference>
<keyword evidence="2" id="KW-1185">Reference proteome</keyword>
<protein>
    <submittedName>
        <fullName evidence="1">Uncharacterized protein</fullName>
    </submittedName>
</protein>
<proteinExistence type="predicted"/>
<gene>
    <name evidence="1" type="ORF">BJ138DRAFT_1099552</name>
</gene>
<comment type="caution">
    <text evidence="1">The sequence shown here is derived from an EMBL/GenBank/DDBJ whole genome shotgun (WGS) entry which is preliminary data.</text>
</comment>
<reference evidence="1" key="1">
    <citation type="journal article" date="2021" name="New Phytol.">
        <title>Evolutionary innovations through gain and loss of genes in the ectomycorrhizal Boletales.</title>
        <authorList>
            <person name="Wu G."/>
            <person name="Miyauchi S."/>
            <person name="Morin E."/>
            <person name="Kuo A."/>
            <person name="Drula E."/>
            <person name="Varga T."/>
            <person name="Kohler A."/>
            <person name="Feng B."/>
            <person name="Cao Y."/>
            <person name="Lipzen A."/>
            <person name="Daum C."/>
            <person name="Hundley H."/>
            <person name="Pangilinan J."/>
            <person name="Johnson J."/>
            <person name="Barry K."/>
            <person name="LaButti K."/>
            <person name="Ng V."/>
            <person name="Ahrendt S."/>
            <person name="Min B."/>
            <person name="Choi I.G."/>
            <person name="Park H."/>
            <person name="Plett J.M."/>
            <person name="Magnuson J."/>
            <person name="Spatafora J.W."/>
            <person name="Nagy L.G."/>
            <person name="Henrissat B."/>
            <person name="Grigoriev I.V."/>
            <person name="Yang Z.L."/>
            <person name="Xu J."/>
            <person name="Martin F.M."/>
        </authorList>
    </citation>
    <scope>NUCLEOTIDE SEQUENCE</scope>
    <source>
        <strain evidence="1">ATCC 28755</strain>
    </source>
</reference>
<accession>A0ACB8AIL9</accession>